<dbReference type="InterPro" id="IPR004115">
    <property type="entry name" value="GAD-like_sf"/>
</dbReference>
<protein>
    <recommendedName>
        <fullName evidence="7">Aspartate--tRNA ligase</fullName>
        <ecNumber evidence="7">6.1.1.12</ecNumber>
    </recommendedName>
    <alternativeName>
        <fullName evidence="7">Aspartyl-tRNA synthetase</fullName>
        <shortName evidence="7">AspRS</shortName>
    </alternativeName>
</protein>
<evidence type="ECO:0000313" key="10">
    <source>
        <dbReference type="EMBL" id="MEM0572471.1"/>
    </source>
</evidence>
<comment type="caution">
    <text evidence="9">The sequence shown here is derived from an EMBL/GenBank/DDBJ whole genome shotgun (WGS) entry which is preliminary data.</text>
</comment>
<comment type="similarity">
    <text evidence="1 7">Belongs to the class-II aminoacyl-tRNA synthetase family. Type 1 subfamily.</text>
</comment>
<dbReference type="InterPro" id="IPR047089">
    <property type="entry name" value="Asp-tRNA-ligase_1_N"/>
</dbReference>
<feature type="binding site" evidence="7">
    <location>
        <position position="445"/>
    </location>
    <ligand>
        <name>L-aspartate</name>
        <dbReference type="ChEBI" id="CHEBI:29991"/>
    </ligand>
</feature>
<dbReference type="CDD" id="cd00777">
    <property type="entry name" value="AspRS_core"/>
    <property type="match status" value="1"/>
</dbReference>
<dbReference type="InterPro" id="IPR004524">
    <property type="entry name" value="Asp-tRNA-ligase_1"/>
</dbReference>
<dbReference type="InterPro" id="IPR012340">
    <property type="entry name" value="NA-bd_OB-fold"/>
</dbReference>
<sequence>MYRTHNNGQLRAADINKEVTLAGWVQKTRDKGFMVWVDLRDRYGITQLIFDEERTSKEVIEKATKLGREFVIQVKGTVIERESKNPNIPTGDVEILVSELNILNESQTPPFTIEDETDGGEDLRMKYRYLDIRRKPVRKNLIFRSKVAIAVRNYLANEGFVEVETPYLIKSTPEGARDFVVPSRMNEGQFYALPQSPQTFKQLLMVGGLDKYFQIVKCFRDEDLRADRQPEFTQIDCEMAFVEQEDILNAFEGLTKHLLKEINGVEISEFPRMTYDEAMAKYGNDKPDIRFGMEFGELNAVAKHKDFNVFNQAELVVGIAVPGGNTFTRKEIDKLIDWIKRPQIGALGMVYSRCNDDGTYKSSVDKFYDQEDLAKWAEITGAKPGDLVCVLSGDKNKVRTQLSALRMHLAEELGLRKSDEFAPLWVVDFPLLEWDEDTNRYHAMHHPFTSPKPGQLELLDTNPGEVKANAYDLVLNGNEIGGGSIRIHDRKTQALMFDYLGFTPEEAKAQFGFLMDAFQYGAPPHGGIAFGLDRLVAILGGQETIRDFIAFPKNNAGRDVMIDAPAPIDNKQLEELHLKVEIKS</sequence>
<evidence type="ECO:0000256" key="4">
    <source>
        <dbReference type="ARBA" id="ARBA00022840"/>
    </source>
</evidence>
<dbReference type="Pfam" id="PF01336">
    <property type="entry name" value="tRNA_anti-codon"/>
    <property type="match status" value="1"/>
</dbReference>
<evidence type="ECO:0000256" key="6">
    <source>
        <dbReference type="ARBA" id="ARBA00023146"/>
    </source>
</evidence>
<comment type="subcellular location">
    <subcellularLocation>
        <location evidence="7">Cytoplasm</location>
    </subcellularLocation>
</comment>
<dbReference type="Pfam" id="PF02938">
    <property type="entry name" value="GAD"/>
    <property type="match status" value="1"/>
</dbReference>
<dbReference type="AlphaFoldDB" id="A0AB35YW86"/>
<evidence type="ECO:0000313" key="11">
    <source>
        <dbReference type="Proteomes" id="UP001388259"/>
    </source>
</evidence>
<dbReference type="InterPro" id="IPR002312">
    <property type="entry name" value="Asp/Asn-tRNA-synth_IIb"/>
</dbReference>
<evidence type="ECO:0000256" key="2">
    <source>
        <dbReference type="ARBA" id="ARBA00022598"/>
    </source>
</evidence>
<feature type="binding site" evidence="7">
    <location>
        <begin position="220"/>
        <end position="222"/>
    </location>
    <ligand>
        <name>ATP</name>
        <dbReference type="ChEBI" id="CHEBI:30616"/>
    </ligand>
</feature>
<feature type="binding site" evidence="7">
    <location>
        <begin position="531"/>
        <end position="534"/>
    </location>
    <ligand>
        <name>ATP</name>
        <dbReference type="ChEBI" id="CHEBI:30616"/>
    </ligand>
</feature>
<evidence type="ECO:0000256" key="3">
    <source>
        <dbReference type="ARBA" id="ARBA00022741"/>
    </source>
</evidence>
<dbReference type="InterPro" id="IPR004365">
    <property type="entry name" value="NA-bd_OB_tRNA"/>
</dbReference>
<evidence type="ECO:0000313" key="9">
    <source>
        <dbReference type="EMBL" id="MEM0517722.1"/>
    </source>
</evidence>
<feature type="binding site" evidence="7">
    <location>
        <position position="486"/>
    </location>
    <ligand>
        <name>L-aspartate</name>
        <dbReference type="ChEBI" id="CHEBI:29991"/>
    </ligand>
</feature>
<comment type="catalytic activity">
    <reaction evidence="7">
        <text>tRNA(Asp) + L-aspartate + ATP = L-aspartyl-tRNA(Asp) + AMP + diphosphate</text>
        <dbReference type="Rhea" id="RHEA:19649"/>
        <dbReference type="Rhea" id="RHEA-COMP:9660"/>
        <dbReference type="Rhea" id="RHEA-COMP:9678"/>
        <dbReference type="ChEBI" id="CHEBI:29991"/>
        <dbReference type="ChEBI" id="CHEBI:30616"/>
        <dbReference type="ChEBI" id="CHEBI:33019"/>
        <dbReference type="ChEBI" id="CHEBI:78442"/>
        <dbReference type="ChEBI" id="CHEBI:78516"/>
        <dbReference type="ChEBI" id="CHEBI:456215"/>
        <dbReference type="EC" id="6.1.1.12"/>
    </reaction>
</comment>
<evidence type="ECO:0000256" key="5">
    <source>
        <dbReference type="ARBA" id="ARBA00022917"/>
    </source>
</evidence>
<organism evidence="9 11">
    <name type="scientific">Aequorivita flava</name>
    <dbReference type="NCBI Taxonomy" id="3114371"/>
    <lineage>
        <taxon>Bacteria</taxon>
        <taxon>Pseudomonadati</taxon>
        <taxon>Bacteroidota</taxon>
        <taxon>Flavobacteriia</taxon>
        <taxon>Flavobacteriales</taxon>
        <taxon>Flavobacteriaceae</taxon>
        <taxon>Aequorivita</taxon>
    </lineage>
</organism>
<dbReference type="SUPFAM" id="SSF55261">
    <property type="entry name" value="GAD domain-like"/>
    <property type="match status" value="1"/>
</dbReference>
<dbReference type="EMBL" id="JBANCF010000002">
    <property type="protein sequence ID" value="MEM0572471.1"/>
    <property type="molecule type" value="Genomic_DNA"/>
</dbReference>
<dbReference type="InterPro" id="IPR029351">
    <property type="entry name" value="GAD_dom"/>
</dbReference>
<feature type="region of interest" description="Aspartate" evidence="7">
    <location>
        <begin position="198"/>
        <end position="201"/>
    </location>
</feature>
<comment type="subunit">
    <text evidence="7">Homodimer.</text>
</comment>
<dbReference type="GO" id="GO:0003676">
    <property type="term" value="F:nucleic acid binding"/>
    <property type="evidence" value="ECO:0007669"/>
    <property type="project" value="InterPro"/>
</dbReference>
<dbReference type="InterPro" id="IPR045864">
    <property type="entry name" value="aa-tRNA-synth_II/BPL/LPL"/>
</dbReference>
<dbReference type="RefSeq" id="WP_342686904.1">
    <property type="nucleotide sequence ID" value="NZ_JAZBJM010000002.1"/>
</dbReference>
<feature type="binding site" evidence="7">
    <location>
        <position position="220"/>
    </location>
    <ligand>
        <name>L-aspartate</name>
        <dbReference type="ChEBI" id="CHEBI:29991"/>
    </ligand>
</feature>
<dbReference type="GO" id="GO:0004815">
    <property type="term" value="F:aspartate-tRNA ligase activity"/>
    <property type="evidence" value="ECO:0007669"/>
    <property type="project" value="UniProtKB-UniRule"/>
</dbReference>
<comment type="caution">
    <text evidence="7">Lacks conserved residue(s) required for the propagation of feature annotation.</text>
</comment>
<dbReference type="GO" id="GO:0006422">
    <property type="term" value="P:aspartyl-tRNA aminoacylation"/>
    <property type="evidence" value="ECO:0007669"/>
    <property type="project" value="UniProtKB-UniRule"/>
</dbReference>
<feature type="binding site" evidence="7">
    <location>
        <position position="229"/>
    </location>
    <ligand>
        <name>ATP</name>
        <dbReference type="ChEBI" id="CHEBI:30616"/>
    </ligand>
</feature>
<accession>A0AB35YW86</accession>
<dbReference type="HAMAP" id="MF_00044">
    <property type="entry name" value="Asp_tRNA_synth_type1"/>
    <property type="match status" value="1"/>
</dbReference>
<dbReference type="NCBIfam" id="NF001750">
    <property type="entry name" value="PRK00476.1"/>
    <property type="match status" value="1"/>
</dbReference>
<dbReference type="SUPFAM" id="SSF50249">
    <property type="entry name" value="Nucleic acid-binding proteins"/>
    <property type="match status" value="1"/>
</dbReference>
<feature type="binding site" evidence="7">
    <location>
        <position position="174"/>
    </location>
    <ligand>
        <name>L-aspartate</name>
        <dbReference type="ChEBI" id="CHEBI:29991"/>
    </ligand>
</feature>
<dbReference type="Gene3D" id="3.30.1360.30">
    <property type="entry name" value="GAD-like domain"/>
    <property type="match status" value="1"/>
</dbReference>
<gene>
    <name evidence="7 9" type="primary">aspS</name>
    <name evidence="10" type="ORF">VZD24_02990</name>
    <name evidence="9" type="ORF">VZD85_05115</name>
</gene>
<dbReference type="InterPro" id="IPR047090">
    <property type="entry name" value="AspRS_core"/>
</dbReference>
<dbReference type="InterPro" id="IPR004364">
    <property type="entry name" value="Aa-tRNA-synt_II"/>
</dbReference>
<dbReference type="SUPFAM" id="SSF55681">
    <property type="entry name" value="Class II aaRS and biotin synthetases"/>
    <property type="match status" value="1"/>
</dbReference>
<comment type="function">
    <text evidence="7">Catalyzes the attachment of L-aspartate to tRNA(Asp) in a two-step reaction: L-aspartate is first activated by ATP to form Asp-AMP and then transferred to the acceptor end of tRNA(Asp).</text>
</comment>
<dbReference type="PANTHER" id="PTHR22594:SF5">
    <property type="entry name" value="ASPARTATE--TRNA LIGASE, MITOCHONDRIAL"/>
    <property type="match status" value="1"/>
</dbReference>
<name>A0AB35YW86_9FLAO</name>
<evidence type="ECO:0000259" key="8">
    <source>
        <dbReference type="PROSITE" id="PS50862"/>
    </source>
</evidence>
<proteinExistence type="inferred from homology"/>
<dbReference type="Pfam" id="PF00152">
    <property type="entry name" value="tRNA-synt_2"/>
    <property type="match status" value="1"/>
</dbReference>
<dbReference type="PRINTS" id="PR01042">
    <property type="entry name" value="TRNASYNTHASP"/>
</dbReference>
<dbReference type="EC" id="6.1.1.12" evidence="7"/>
<keyword evidence="4 7" id="KW-0067">ATP-binding</keyword>
<reference evidence="9 12" key="1">
    <citation type="submission" date="2024-01" db="EMBL/GenBank/DDBJ databases">
        <title>Aequorivita flavus sp. nov., isolated from deep-sea sediment.</title>
        <authorList>
            <person name="Chen X."/>
        </authorList>
    </citation>
    <scope>NUCLEOTIDE SEQUENCE</scope>
    <source>
        <strain evidence="9">MCCC 1A16923</strain>
        <strain evidence="10 12">MCCC 1A16935</strain>
    </source>
</reference>
<dbReference type="NCBIfam" id="TIGR00459">
    <property type="entry name" value="aspS_bact"/>
    <property type="match status" value="1"/>
</dbReference>
<keyword evidence="7" id="KW-0963">Cytoplasm</keyword>
<keyword evidence="5 7" id="KW-0648">Protein biosynthesis</keyword>
<dbReference type="InterPro" id="IPR006195">
    <property type="entry name" value="aa-tRNA-synth_II"/>
</dbReference>
<dbReference type="PANTHER" id="PTHR22594">
    <property type="entry name" value="ASPARTYL/LYSYL-TRNA SYNTHETASE"/>
    <property type="match status" value="1"/>
</dbReference>
<feature type="domain" description="Aminoacyl-transfer RNA synthetases class-II family profile" evidence="8">
    <location>
        <begin position="144"/>
        <end position="552"/>
    </location>
</feature>
<dbReference type="GO" id="GO:0005524">
    <property type="term" value="F:ATP binding"/>
    <property type="evidence" value="ECO:0007669"/>
    <property type="project" value="UniProtKB-UniRule"/>
</dbReference>
<feature type="binding site" evidence="7">
    <location>
        <position position="479"/>
    </location>
    <ligand>
        <name>ATP</name>
        <dbReference type="ChEBI" id="CHEBI:30616"/>
    </ligand>
</feature>
<keyword evidence="12" id="KW-1185">Reference proteome</keyword>
<evidence type="ECO:0000256" key="7">
    <source>
        <dbReference type="HAMAP-Rule" id="MF_00044"/>
    </source>
</evidence>
<keyword evidence="2 7" id="KW-0436">Ligase</keyword>
<evidence type="ECO:0000256" key="1">
    <source>
        <dbReference type="ARBA" id="ARBA00006303"/>
    </source>
</evidence>
<evidence type="ECO:0000313" key="12">
    <source>
        <dbReference type="Proteomes" id="UP001390963"/>
    </source>
</evidence>
<dbReference type="PROSITE" id="PS50862">
    <property type="entry name" value="AA_TRNA_LIGASE_II"/>
    <property type="match status" value="1"/>
</dbReference>
<dbReference type="Proteomes" id="UP001388259">
    <property type="component" value="Unassembled WGS sequence"/>
</dbReference>
<dbReference type="CDD" id="cd04317">
    <property type="entry name" value="EcAspRS_like_N"/>
    <property type="match status" value="1"/>
</dbReference>
<dbReference type="Gene3D" id="3.30.930.10">
    <property type="entry name" value="Bira Bifunctional Protein, Domain 2"/>
    <property type="match status" value="1"/>
</dbReference>
<keyword evidence="6 7" id="KW-0030">Aminoacyl-tRNA synthetase</keyword>
<dbReference type="EMBL" id="JAZBJM010000002">
    <property type="protein sequence ID" value="MEM0517722.1"/>
    <property type="molecule type" value="Genomic_DNA"/>
</dbReference>
<dbReference type="Gene3D" id="2.40.50.140">
    <property type="entry name" value="Nucleic acid-binding proteins"/>
    <property type="match status" value="1"/>
</dbReference>
<dbReference type="GO" id="GO:0005737">
    <property type="term" value="C:cytoplasm"/>
    <property type="evidence" value="ECO:0007669"/>
    <property type="project" value="UniProtKB-SubCell"/>
</dbReference>
<keyword evidence="3 7" id="KW-0547">Nucleotide-binding</keyword>
<dbReference type="Proteomes" id="UP001390963">
    <property type="component" value="Unassembled WGS sequence"/>
</dbReference>